<comment type="similarity">
    <text evidence="2 11">Belongs to the shikimate kinase family.</text>
</comment>
<dbReference type="GO" id="GO:0004765">
    <property type="term" value="F:shikimate kinase activity"/>
    <property type="evidence" value="ECO:0007669"/>
    <property type="project" value="UniProtKB-UniRule"/>
</dbReference>
<dbReference type="GO" id="GO:0005829">
    <property type="term" value="C:cytosol"/>
    <property type="evidence" value="ECO:0007669"/>
    <property type="project" value="TreeGrafter"/>
</dbReference>
<keyword evidence="11" id="KW-0963">Cytoplasm</keyword>
<dbReference type="InterPro" id="IPR023000">
    <property type="entry name" value="Shikimate_kinase_CS"/>
</dbReference>
<evidence type="ECO:0000256" key="3">
    <source>
        <dbReference type="ARBA" id="ARBA00012154"/>
    </source>
</evidence>
<comment type="subcellular location">
    <subcellularLocation>
        <location evidence="11">Cytoplasm</location>
    </subcellularLocation>
</comment>
<keyword evidence="7 11" id="KW-0418">Kinase</keyword>
<evidence type="ECO:0000256" key="9">
    <source>
        <dbReference type="ARBA" id="ARBA00023141"/>
    </source>
</evidence>
<keyword evidence="4 11" id="KW-0028">Amino-acid biosynthesis</keyword>
<keyword evidence="11" id="KW-0460">Magnesium</keyword>
<dbReference type="GO" id="GO:0009423">
    <property type="term" value="P:chorismate biosynthetic process"/>
    <property type="evidence" value="ECO:0007669"/>
    <property type="project" value="UniProtKB-UniRule"/>
</dbReference>
<keyword evidence="5 11" id="KW-0808">Transferase</keyword>
<sequence>MAMILIGFMGSGKSTVAKALGERLGLDVLELDDEINELSGKTIPEIFAEEGEAGFRKYEYSVLLAACENDGIISTGGGIVTYDDSYEIIRNTDRKVIFLNAAFDSLYERISDDNTRPLASRPREQVKVLYDSRIERYRAAADQEVDTACGLEDTVEAILSPTR</sequence>
<proteinExistence type="inferred from homology"/>
<dbReference type="AlphaFoldDB" id="A0A0M2SLH1"/>
<comment type="function">
    <text evidence="11">Catalyzes the specific phosphorylation of the 3-hydroxyl group of shikimic acid using ATP as a cosubstrate.</text>
</comment>
<dbReference type="GO" id="GO:0008652">
    <property type="term" value="P:amino acid biosynthetic process"/>
    <property type="evidence" value="ECO:0007669"/>
    <property type="project" value="UniProtKB-KW"/>
</dbReference>
<dbReference type="PANTHER" id="PTHR21087">
    <property type="entry name" value="SHIKIMATE KINASE"/>
    <property type="match status" value="1"/>
</dbReference>
<evidence type="ECO:0000256" key="5">
    <source>
        <dbReference type="ARBA" id="ARBA00022679"/>
    </source>
</evidence>
<comment type="pathway">
    <text evidence="1 11">Metabolic intermediate biosynthesis; chorismate biosynthesis; chorismate from D-erythrose 4-phosphate and phosphoenolpyruvate: step 5/7.</text>
</comment>
<feature type="binding site" evidence="11">
    <location>
        <position position="32"/>
    </location>
    <ligand>
        <name>substrate</name>
    </ligand>
</feature>
<dbReference type="EMBL" id="LAYZ01000001">
    <property type="protein sequence ID" value="KKK35529.1"/>
    <property type="molecule type" value="Genomic_DNA"/>
</dbReference>
<dbReference type="InterPro" id="IPR031322">
    <property type="entry name" value="Shikimate/glucono_kinase"/>
</dbReference>
<dbReference type="Proteomes" id="UP000034287">
    <property type="component" value="Unassembled WGS sequence"/>
</dbReference>
<dbReference type="UniPathway" id="UPA00053">
    <property type="reaction ID" value="UER00088"/>
</dbReference>
<dbReference type="CDD" id="cd00464">
    <property type="entry name" value="SK"/>
    <property type="match status" value="1"/>
</dbReference>
<dbReference type="Gene3D" id="3.40.50.300">
    <property type="entry name" value="P-loop containing nucleotide triphosphate hydrolases"/>
    <property type="match status" value="1"/>
</dbReference>
<dbReference type="InterPro" id="IPR027417">
    <property type="entry name" value="P-loop_NTPase"/>
</dbReference>
<feature type="binding site" evidence="11">
    <location>
        <position position="116"/>
    </location>
    <ligand>
        <name>ATP</name>
        <dbReference type="ChEBI" id="CHEBI:30616"/>
    </ligand>
</feature>
<comment type="cofactor">
    <cofactor evidence="11">
        <name>Mg(2+)</name>
        <dbReference type="ChEBI" id="CHEBI:18420"/>
    </cofactor>
    <text evidence="11">Binds 1 Mg(2+) ion per subunit.</text>
</comment>
<evidence type="ECO:0000256" key="7">
    <source>
        <dbReference type="ARBA" id="ARBA00022777"/>
    </source>
</evidence>
<feature type="binding site" evidence="11">
    <location>
        <begin position="10"/>
        <end position="15"/>
    </location>
    <ligand>
        <name>ATP</name>
        <dbReference type="ChEBI" id="CHEBI:30616"/>
    </ligand>
</feature>
<feature type="binding site" evidence="11">
    <location>
        <position position="133"/>
    </location>
    <ligand>
        <name>substrate</name>
    </ligand>
</feature>
<name>A0A0M2SLH1_9STAP</name>
<comment type="subunit">
    <text evidence="11">Monomer.</text>
</comment>
<evidence type="ECO:0000313" key="12">
    <source>
        <dbReference type="EMBL" id="KKK35529.1"/>
    </source>
</evidence>
<accession>A0A0M2SLH1</accession>
<dbReference type="STRING" id="1432562.WN59_01470"/>
<evidence type="ECO:0000256" key="6">
    <source>
        <dbReference type="ARBA" id="ARBA00022741"/>
    </source>
</evidence>
<dbReference type="InterPro" id="IPR000623">
    <property type="entry name" value="Shikimate_kinase/TSH1"/>
</dbReference>
<keyword evidence="6 11" id="KW-0547">Nucleotide-binding</keyword>
<evidence type="ECO:0000256" key="8">
    <source>
        <dbReference type="ARBA" id="ARBA00022840"/>
    </source>
</evidence>
<keyword evidence="11" id="KW-0479">Metal-binding</keyword>
<evidence type="ECO:0000256" key="10">
    <source>
        <dbReference type="ARBA" id="ARBA00048567"/>
    </source>
</evidence>
<evidence type="ECO:0000256" key="1">
    <source>
        <dbReference type="ARBA" id="ARBA00004842"/>
    </source>
</evidence>
<evidence type="ECO:0000256" key="11">
    <source>
        <dbReference type="HAMAP-Rule" id="MF_00109"/>
    </source>
</evidence>
<dbReference type="SUPFAM" id="SSF52540">
    <property type="entry name" value="P-loop containing nucleoside triphosphate hydrolases"/>
    <property type="match status" value="1"/>
</dbReference>
<keyword evidence="8 11" id="KW-0067">ATP-binding</keyword>
<protein>
    <recommendedName>
        <fullName evidence="3 11">Shikimate kinase</fullName>
        <shortName evidence="11">SK</shortName>
        <ecNumber evidence="3 11">2.7.1.71</ecNumber>
    </recommendedName>
</protein>
<dbReference type="GO" id="GO:0000287">
    <property type="term" value="F:magnesium ion binding"/>
    <property type="evidence" value="ECO:0007669"/>
    <property type="project" value="UniProtKB-UniRule"/>
</dbReference>
<comment type="catalytic activity">
    <reaction evidence="10 11">
        <text>shikimate + ATP = 3-phosphoshikimate + ADP + H(+)</text>
        <dbReference type="Rhea" id="RHEA:13121"/>
        <dbReference type="ChEBI" id="CHEBI:15378"/>
        <dbReference type="ChEBI" id="CHEBI:30616"/>
        <dbReference type="ChEBI" id="CHEBI:36208"/>
        <dbReference type="ChEBI" id="CHEBI:145989"/>
        <dbReference type="ChEBI" id="CHEBI:456216"/>
        <dbReference type="EC" id="2.7.1.71"/>
    </reaction>
</comment>
<comment type="caution">
    <text evidence="12">The sequence shown here is derived from an EMBL/GenBank/DDBJ whole genome shotgun (WGS) entry which is preliminary data.</text>
</comment>
<comment type="caution">
    <text evidence="11">Lacks conserved residue(s) required for the propagation of feature annotation.</text>
</comment>
<dbReference type="GO" id="GO:0005524">
    <property type="term" value="F:ATP binding"/>
    <property type="evidence" value="ECO:0007669"/>
    <property type="project" value="UniProtKB-UniRule"/>
</dbReference>
<dbReference type="RefSeq" id="WP_046511468.1">
    <property type="nucleotide sequence ID" value="NZ_LAYZ01000001.1"/>
</dbReference>
<reference evidence="12 13" key="1">
    <citation type="submission" date="2015-04" db="EMBL/GenBank/DDBJ databases">
        <title>Taxonomic description and genome sequence of Salinicoccus sediminis sp. nov., a novel hyper halotolerant bacterium isolated from marine sediment.</title>
        <authorList>
            <person name="Mathan Kumar R."/>
            <person name="Kaur G."/>
            <person name="Kumar N."/>
            <person name="Kumar A."/>
            <person name="Singh N.K."/>
            <person name="Kaur N."/>
            <person name="Mayilraj S."/>
        </authorList>
    </citation>
    <scope>NUCLEOTIDE SEQUENCE [LARGE SCALE GENOMIC DNA]</scope>
    <source>
        <strain evidence="12 13">SV-16</strain>
    </source>
</reference>
<keyword evidence="13" id="KW-1185">Reference proteome</keyword>
<dbReference type="Pfam" id="PF01202">
    <property type="entry name" value="SKI"/>
    <property type="match status" value="1"/>
</dbReference>
<dbReference type="EC" id="2.7.1.71" evidence="3 11"/>
<evidence type="ECO:0000256" key="2">
    <source>
        <dbReference type="ARBA" id="ARBA00006997"/>
    </source>
</evidence>
<feature type="binding site" evidence="11">
    <location>
        <position position="77"/>
    </location>
    <ligand>
        <name>substrate</name>
    </ligand>
</feature>
<dbReference type="GO" id="GO:0009073">
    <property type="term" value="P:aromatic amino acid family biosynthetic process"/>
    <property type="evidence" value="ECO:0007669"/>
    <property type="project" value="UniProtKB-KW"/>
</dbReference>
<feature type="binding site" evidence="11">
    <location>
        <position position="56"/>
    </location>
    <ligand>
        <name>substrate</name>
    </ligand>
</feature>
<dbReference type="HAMAP" id="MF_00109">
    <property type="entry name" value="Shikimate_kinase"/>
    <property type="match status" value="1"/>
</dbReference>
<evidence type="ECO:0000313" key="13">
    <source>
        <dbReference type="Proteomes" id="UP000034287"/>
    </source>
</evidence>
<dbReference type="PANTHER" id="PTHR21087:SF16">
    <property type="entry name" value="SHIKIMATE KINASE 1, CHLOROPLASTIC"/>
    <property type="match status" value="1"/>
</dbReference>
<evidence type="ECO:0000256" key="4">
    <source>
        <dbReference type="ARBA" id="ARBA00022605"/>
    </source>
</evidence>
<gene>
    <name evidence="11" type="primary">aroK</name>
    <name evidence="12" type="ORF">WN59_01470</name>
</gene>
<feature type="binding site" evidence="11">
    <location>
        <position position="14"/>
    </location>
    <ligand>
        <name>Mg(2+)</name>
        <dbReference type="ChEBI" id="CHEBI:18420"/>
    </ligand>
</feature>
<dbReference type="PATRIC" id="fig|1432562.3.peg.304"/>
<dbReference type="PRINTS" id="PR01100">
    <property type="entry name" value="SHIKIMTKNASE"/>
</dbReference>
<keyword evidence="9 11" id="KW-0057">Aromatic amino acid biosynthesis</keyword>
<organism evidence="12 13">
    <name type="scientific">Salinicoccus sediminis</name>
    <dbReference type="NCBI Taxonomy" id="1432562"/>
    <lineage>
        <taxon>Bacteria</taxon>
        <taxon>Bacillati</taxon>
        <taxon>Bacillota</taxon>
        <taxon>Bacilli</taxon>
        <taxon>Bacillales</taxon>
        <taxon>Staphylococcaceae</taxon>
        <taxon>Salinicoccus</taxon>
    </lineage>
</organism>
<dbReference type="PROSITE" id="PS01128">
    <property type="entry name" value="SHIKIMATE_KINASE"/>
    <property type="match status" value="1"/>
</dbReference>